<sequence length="137" mass="14110">MSYAVAAALQEAVYQKLAGDAALAALVGGAIYDTLPAGGLPETYVTLGPEEVRARSDASGGGAWHRLTVSVVTSAAGFHAAKQVAAAVGDALAQGGLSLSRGRLAGLHFYRARAQREGTGAQRRIDLTFRARVEDTV</sequence>
<dbReference type="RefSeq" id="WP_149780157.1">
    <property type="nucleotide sequence ID" value="NZ_FRCB01000007.1"/>
</dbReference>
<organism evidence="1 2">
    <name type="scientific">Roseovarius litoreus</name>
    <dbReference type="NCBI Taxonomy" id="1155722"/>
    <lineage>
        <taxon>Bacteria</taxon>
        <taxon>Pseudomonadati</taxon>
        <taxon>Pseudomonadota</taxon>
        <taxon>Alphaproteobacteria</taxon>
        <taxon>Rhodobacterales</taxon>
        <taxon>Roseobacteraceae</taxon>
        <taxon>Roseovarius</taxon>
    </lineage>
</organism>
<dbReference type="AlphaFoldDB" id="A0A1M7ILJ9"/>
<keyword evidence="2" id="KW-1185">Reference proteome</keyword>
<dbReference type="InterPro" id="IPR021508">
    <property type="entry name" value="Gp17-like"/>
</dbReference>
<proteinExistence type="predicted"/>
<protein>
    <recommendedName>
        <fullName evidence="3">DUF3168 domain-containing protein</fullName>
    </recommendedName>
</protein>
<evidence type="ECO:0000313" key="2">
    <source>
        <dbReference type="Proteomes" id="UP000322545"/>
    </source>
</evidence>
<dbReference type="Proteomes" id="UP000322545">
    <property type="component" value="Unassembled WGS sequence"/>
</dbReference>
<dbReference type="Pfam" id="PF11367">
    <property type="entry name" value="Tail_completion_gp17"/>
    <property type="match status" value="1"/>
</dbReference>
<evidence type="ECO:0000313" key="1">
    <source>
        <dbReference type="EMBL" id="SHM41277.1"/>
    </source>
</evidence>
<dbReference type="Gene3D" id="3.30.2000.30">
    <property type="match status" value="1"/>
</dbReference>
<dbReference type="InterPro" id="IPR053745">
    <property type="entry name" value="Viral_Tail_Comp_sf"/>
</dbReference>
<gene>
    <name evidence="1" type="ORF">SAMN05443432_107107</name>
</gene>
<dbReference type="EMBL" id="FRCB01000007">
    <property type="protein sequence ID" value="SHM41277.1"/>
    <property type="molecule type" value="Genomic_DNA"/>
</dbReference>
<accession>A0A1M7ILJ9</accession>
<name>A0A1M7ILJ9_9RHOB</name>
<evidence type="ECO:0008006" key="3">
    <source>
        <dbReference type="Google" id="ProtNLM"/>
    </source>
</evidence>
<reference evidence="1 2" key="1">
    <citation type="submission" date="2016-11" db="EMBL/GenBank/DDBJ databases">
        <authorList>
            <person name="Varghese N."/>
            <person name="Submissions S."/>
        </authorList>
    </citation>
    <scope>NUCLEOTIDE SEQUENCE [LARGE SCALE GENOMIC DNA]</scope>
    <source>
        <strain evidence="1 2">DSM 28249</strain>
    </source>
</reference>